<dbReference type="Proteomes" id="UP000324222">
    <property type="component" value="Unassembled WGS sequence"/>
</dbReference>
<protein>
    <submittedName>
        <fullName evidence="1">Uncharacterized protein</fullName>
    </submittedName>
</protein>
<proteinExistence type="predicted"/>
<sequence length="92" mass="10957">MLQQLIPWEVWMSYMYMAGIHHVVRYDVQVLRATYQRMRGTYQCRAGIGMWCWLGRGLFPRKYLVCLVCIGYFARTYVYVRAPYIASDRAST</sequence>
<evidence type="ECO:0000313" key="1">
    <source>
        <dbReference type="EMBL" id="MPC43135.1"/>
    </source>
</evidence>
<name>A0A5B7FCA1_PORTR</name>
<dbReference type="EMBL" id="VSRR010005699">
    <property type="protein sequence ID" value="MPC43135.1"/>
    <property type="molecule type" value="Genomic_DNA"/>
</dbReference>
<organism evidence="1 2">
    <name type="scientific">Portunus trituberculatus</name>
    <name type="common">Swimming crab</name>
    <name type="synonym">Neptunus trituberculatus</name>
    <dbReference type="NCBI Taxonomy" id="210409"/>
    <lineage>
        <taxon>Eukaryota</taxon>
        <taxon>Metazoa</taxon>
        <taxon>Ecdysozoa</taxon>
        <taxon>Arthropoda</taxon>
        <taxon>Crustacea</taxon>
        <taxon>Multicrustacea</taxon>
        <taxon>Malacostraca</taxon>
        <taxon>Eumalacostraca</taxon>
        <taxon>Eucarida</taxon>
        <taxon>Decapoda</taxon>
        <taxon>Pleocyemata</taxon>
        <taxon>Brachyura</taxon>
        <taxon>Eubrachyura</taxon>
        <taxon>Portunoidea</taxon>
        <taxon>Portunidae</taxon>
        <taxon>Portuninae</taxon>
        <taxon>Portunus</taxon>
    </lineage>
</organism>
<reference evidence="1 2" key="1">
    <citation type="submission" date="2019-05" db="EMBL/GenBank/DDBJ databases">
        <title>Another draft genome of Portunus trituberculatus and its Hox gene families provides insights of decapod evolution.</title>
        <authorList>
            <person name="Jeong J.-H."/>
            <person name="Song I."/>
            <person name="Kim S."/>
            <person name="Choi T."/>
            <person name="Kim D."/>
            <person name="Ryu S."/>
            <person name="Kim W."/>
        </authorList>
    </citation>
    <scope>NUCLEOTIDE SEQUENCE [LARGE SCALE GENOMIC DNA]</scope>
    <source>
        <tissue evidence="1">Muscle</tissue>
    </source>
</reference>
<evidence type="ECO:0000313" key="2">
    <source>
        <dbReference type="Proteomes" id="UP000324222"/>
    </source>
</evidence>
<accession>A0A5B7FCA1</accession>
<dbReference type="AlphaFoldDB" id="A0A5B7FCA1"/>
<keyword evidence="2" id="KW-1185">Reference proteome</keyword>
<comment type="caution">
    <text evidence="1">The sequence shown here is derived from an EMBL/GenBank/DDBJ whole genome shotgun (WGS) entry which is preliminary data.</text>
</comment>
<gene>
    <name evidence="1" type="ORF">E2C01_036772</name>
</gene>